<dbReference type="KEGG" id="beq:BEWA_027230"/>
<dbReference type="SUPFAM" id="SSF57845">
    <property type="entry name" value="B-box zinc-binding domain"/>
    <property type="match status" value="1"/>
</dbReference>
<dbReference type="OrthoDB" id="376097at2759"/>
<dbReference type="EMBL" id="CP001669">
    <property type="protein sequence ID" value="AFZ79874.1"/>
    <property type="molecule type" value="Genomic_DNA"/>
</dbReference>
<gene>
    <name evidence="2" type="ORF">BEWA_027230</name>
</gene>
<dbReference type="VEuPathDB" id="PiroplasmaDB:BEWA_027230"/>
<proteinExistence type="predicted"/>
<accession>L0AY99</accession>
<dbReference type="STRING" id="1537102.L0AY99"/>
<sequence>MSSENEAGEPMLVNRAIDMMEWTHSGGTFVSIENARCPHHYQLPIQYYCLDCNENCFCSECALSRHSKCDVRTLDEAFPVIVYNFLKKWISQLSTRCENLDVGFTHLLQDKQQEWILKLQELQLILSRVNGDALNAMKNLQSEIEAWLAENREKVTAEYQKFKEEVEQVLESYATNAKMLREQRKLSPAKLLYFYNQNYQTLRQMLLGATPRDSEFVIQMIPKQLKGHIDAVNGAFLGVSNILNSAEHNVRYVHESSG</sequence>
<dbReference type="GeneID" id="15806184"/>
<dbReference type="AlphaFoldDB" id="L0AY99"/>
<dbReference type="eggNOG" id="ENOG502QZAF">
    <property type="taxonomic scope" value="Eukaryota"/>
</dbReference>
<dbReference type="Proteomes" id="UP000031512">
    <property type="component" value="Chromosome 1"/>
</dbReference>
<keyword evidence="1" id="KW-0175">Coiled coil</keyword>
<organism evidence="2 3">
    <name type="scientific">Theileria equi strain WA</name>
    <dbReference type="NCBI Taxonomy" id="1537102"/>
    <lineage>
        <taxon>Eukaryota</taxon>
        <taxon>Sar</taxon>
        <taxon>Alveolata</taxon>
        <taxon>Apicomplexa</taxon>
        <taxon>Aconoidasida</taxon>
        <taxon>Piroplasmida</taxon>
        <taxon>Theileriidae</taxon>
        <taxon>Theileria</taxon>
    </lineage>
</organism>
<evidence type="ECO:0000256" key="1">
    <source>
        <dbReference type="SAM" id="Coils"/>
    </source>
</evidence>
<keyword evidence="3" id="KW-1185">Reference proteome</keyword>
<feature type="coiled-coil region" evidence="1">
    <location>
        <begin position="130"/>
        <end position="183"/>
    </location>
</feature>
<evidence type="ECO:0000313" key="2">
    <source>
        <dbReference type="EMBL" id="AFZ79874.1"/>
    </source>
</evidence>
<evidence type="ECO:0000313" key="3">
    <source>
        <dbReference type="Proteomes" id="UP000031512"/>
    </source>
</evidence>
<reference evidence="2 3" key="1">
    <citation type="journal article" date="2012" name="BMC Genomics">
        <title>Comparative genomic analysis and phylogenetic position of Theileria equi.</title>
        <authorList>
            <person name="Kappmeyer L.S."/>
            <person name="Thiagarajan M."/>
            <person name="Herndon D.R."/>
            <person name="Ramsay J.D."/>
            <person name="Caler E."/>
            <person name="Djikeng A."/>
            <person name="Gillespie J.J."/>
            <person name="Lau A.O."/>
            <person name="Roalson E.H."/>
            <person name="Silva J.C."/>
            <person name="Silva M.G."/>
            <person name="Suarez C.E."/>
            <person name="Ueti M.W."/>
            <person name="Nene V.M."/>
            <person name="Mealey R.H."/>
            <person name="Knowles D.P."/>
            <person name="Brayton K.A."/>
        </authorList>
    </citation>
    <scope>NUCLEOTIDE SEQUENCE [LARGE SCALE GENOMIC DNA]</scope>
    <source>
        <strain evidence="2 3">WA</strain>
    </source>
</reference>
<dbReference type="CDD" id="cd19756">
    <property type="entry name" value="Bbox2"/>
    <property type="match status" value="1"/>
</dbReference>
<protein>
    <submittedName>
        <fullName evidence="2">Uncharacterized protein</fullName>
    </submittedName>
</protein>
<dbReference type="RefSeq" id="XP_004829540.1">
    <property type="nucleotide sequence ID" value="XM_004829483.1"/>
</dbReference>
<dbReference type="Gene3D" id="3.30.160.60">
    <property type="entry name" value="Classic Zinc Finger"/>
    <property type="match status" value="1"/>
</dbReference>
<name>L0AY99_THEEQ</name>